<dbReference type="EMBL" id="MFSP01000089">
    <property type="protein sequence ID" value="OGI66373.1"/>
    <property type="molecule type" value="Genomic_DNA"/>
</dbReference>
<dbReference type="Proteomes" id="UP000179076">
    <property type="component" value="Unassembled WGS sequence"/>
</dbReference>
<comment type="caution">
    <text evidence="1">The sequence shown here is derived from an EMBL/GenBank/DDBJ whole genome shotgun (WGS) entry which is preliminary data.</text>
</comment>
<evidence type="ECO:0008006" key="3">
    <source>
        <dbReference type="Google" id="ProtNLM"/>
    </source>
</evidence>
<organism evidence="1 2">
    <name type="scientific">Candidatus Muproteobacteria bacterium RBG_16_60_9</name>
    <dbReference type="NCBI Taxonomy" id="1817755"/>
    <lineage>
        <taxon>Bacteria</taxon>
        <taxon>Pseudomonadati</taxon>
        <taxon>Pseudomonadota</taxon>
        <taxon>Candidatus Muproteobacteria</taxon>
    </lineage>
</organism>
<dbReference type="Gene3D" id="3.90.1520.10">
    <property type="entry name" value="H-NOX domain"/>
    <property type="match status" value="1"/>
</dbReference>
<dbReference type="InterPro" id="IPR038158">
    <property type="entry name" value="H-NOX_domain_sf"/>
</dbReference>
<gene>
    <name evidence="1" type="ORF">A2W18_13410</name>
</gene>
<dbReference type="GO" id="GO:0020037">
    <property type="term" value="F:heme binding"/>
    <property type="evidence" value="ECO:0007669"/>
    <property type="project" value="InterPro"/>
</dbReference>
<proteinExistence type="predicted"/>
<name>A0A1F6V9N4_9PROT</name>
<evidence type="ECO:0000313" key="2">
    <source>
        <dbReference type="Proteomes" id="UP000179076"/>
    </source>
</evidence>
<protein>
    <recommendedName>
        <fullName evidence="3">4-vinyl reductase 4VR domain-containing protein</fullName>
    </recommendedName>
</protein>
<evidence type="ECO:0000313" key="1">
    <source>
        <dbReference type="EMBL" id="OGI66373.1"/>
    </source>
</evidence>
<accession>A0A1F6V9N4</accession>
<sequence>MVKVKGTLIAAKRQYVLQHHGPDALRKVLDKLKDREAAKRLESVVLKSAWYPFDLWIDFTQTIDRVLGQGDGRLLRQMAKQTADDDLSSVYKVYFKALQPMHVFDKAAQLWDAYYDSGRLQITKLGPSSVEMEILEFAAPHWVHCESALGWAERSVQLAGPKDVHADHVECRGRGSSRCRMRITWKQ</sequence>
<dbReference type="AlphaFoldDB" id="A0A1F6V9N4"/>
<reference evidence="1 2" key="1">
    <citation type="journal article" date="2016" name="Nat. Commun.">
        <title>Thousands of microbial genomes shed light on interconnected biogeochemical processes in an aquifer system.</title>
        <authorList>
            <person name="Anantharaman K."/>
            <person name="Brown C.T."/>
            <person name="Hug L.A."/>
            <person name="Sharon I."/>
            <person name="Castelle C.J."/>
            <person name="Probst A.J."/>
            <person name="Thomas B.C."/>
            <person name="Singh A."/>
            <person name="Wilkins M.J."/>
            <person name="Karaoz U."/>
            <person name="Brodie E.L."/>
            <person name="Williams K.H."/>
            <person name="Hubbard S.S."/>
            <person name="Banfield J.F."/>
        </authorList>
    </citation>
    <scope>NUCLEOTIDE SEQUENCE [LARGE SCALE GENOMIC DNA]</scope>
</reference>